<evidence type="ECO:0000256" key="1">
    <source>
        <dbReference type="SAM" id="MobiDB-lite"/>
    </source>
</evidence>
<dbReference type="PANTHER" id="PTHR13361">
    <property type="entry name" value="WW DOMAIN-BINDING PROTEIN 11"/>
    <property type="match status" value="1"/>
</dbReference>
<sequence length="1129" mass="120419">MACSADDPVLACFGDGLLRPLLGDGGASWEKQHGPVDPKSAPMLHAVQWVASDMVVAAGERGTIVQTADGGVTWTQQDTPAVEGGMDLYALHFANSSWGWAVGYESSLSKVDGKGRLLHTRDAGVAWSWQTYQPSVALYAVTFADSMRVPPARPVLGSPSGADPGEIDARDACGWAAGQQGRIFHTTDGGTTWAGIPTCCSHTLYDIAIPLLGSPLGAAHRLPLPTTGWLPPARTLEHATLSEPRTRTGAKRGRQRGSAVQVITPLSAKRLATCHVCAAGTAQPPPLKTRNNTTWAYGAEGLAVGTGGVACLSRDGGSSFVETFAPYAPTKSSIRAIAQWPPSSSVESGPDSDPEDDPPTVLGVGNQASIMCMCPAPPPPPSPPPLLLPPPPPPPPLPPPPPPPLSPPPPHLPPLPPEPPVPPSPPPWREDTFYFYGLAVGSQLAETMPTMRRQLSEPTESIDGSHASRNCTPMLPPHCTSPNATNATNATWQSSDGPLAEPSVDCTPVLPPGCAEHPVVCTPRPPRSCVPELPTNCSANASDSASEATGLRAALLAANTSTHNCTPVLPANCTSVDVDACIALPPPPPSVLLLPSSPAAEAAQGCQAWDPGSCRSWRRSCTEMRVVMDMGARCPELAIGPVCSMRGLDMSHDMRVSLYVQLVTGPTMVLVVAIVWWSFLARSIQAIEETAQKAEQSDEGSSPEGVVELHTHAYNRAMAVFWRACCYAASVVWVVVCGAVSSALRGTSFIESNYLLYHVLFLLHSGMIPPMWERLLWAASNESAPRRRHASWVMMEVVVLKLVTMYVWFALARVAPALDWIRSGEAQCEPQAALGSDLLLLGYAVPLFEGTLATAHRARQARQGDASAGGPPVITTTGLQWPAIFQILNIALIGGPSIPHLYPLAIGGLLLLGALDMRAMRRGQIPELGAAPSLPTLFLPWILVFLVLPATFFFHVVTLGPALDPEGMGAVCLEGFVCICTATIFLALATSDARKFQLRYAIVHTALYIKRQWASLLAWQSRWRANRMETSGPPSEHGEFSAVGILSPSRKGPAEQVDHEASELARLMAAHSRRFQEEERSPIRSPRHVPTLNPPDPQTSAQADLAMRSLETSPTMQYALPNIRGYPHR</sequence>
<dbReference type="PANTHER" id="PTHR13361:SF1">
    <property type="entry name" value="WW DOMAIN-BINDING PROTEIN 11"/>
    <property type="match status" value="1"/>
</dbReference>
<feature type="transmembrane region" description="Helical" evidence="2">
    <location>
        <begin position="898"/>
        <end position="915"/>
    </location>
</feature>
<evidence type="ECO:0008006" key="5">
    <source>
        <dbReference type="Google" id="ProtNLM"/>
    </source>
</evidence>
<feature type="region of interest" description="Disordered" evidence="1">
    <location>
        <begin position="340"/>
        <end position="364"/>
    </location>
</feature>
<feature type="transmembrane region" description="Helical" evidence="2">
    <location>
        <begin position="968"/>
        <end position="989"/>
    </location>
</feature>
<comment type="caution">
    <text evidence="3">The sequence shown here is derived from an EMBL/GenBank/DDBJ whole genome shotgun (WGS) entry which is preliminary data.</text>
</comment>
<dbReference type="AlphaFoldDB" id="A0AAE0BRM4"/>
<accession>A0AAE0BRM4</accession>
<keyword evidence="2" id="KW-0472">Membrane</keyword>
<dbReference type="Proteomes" id="UP001190700">
    <property type="component" value="Unassembled WGS sequence"/>
</dbReference>
<name>A0AAE0BRM4_9CHLO</name>
<feature type="region of interest" description="Disordered" evidence="1">
    <location>
        <begin position="1074"/>
        <end position="1101"/>
    </location>
</feature>
<feature type="region of interest" description="Disordered" evidence="1">
    <location>
        <begin position="383"/>
        <end position="426"/>
    </location>
</feature>
<dbReference type="SUPFAM" id="SSF101447">
    <property type="entry name" value="Formin homology 2 domain (FH2 domain)"/>
    <property type="match status" value="1"/>
</dbReference>
<evidence type="ECO:0000313" key="4">
    <source>
        <dbReference type="Proteomes" id="UP001190700"/>
    </source>
</evidence>
<keyword evidence="2" id="KW-0812">Transmembrane</keyword>
<feature type="transmembrane region" description="Helical" evidence="2">
    <location>
        <begin position="792"/>
        <end position="811"/>
    </location>
</feature>
<keyword evidence="2" id="KW-1133">Transmembrane helix</keyword>
<feature type="region of interest" description="Disordered" evidence="1">
    <location>
        <begin position="479"/>
        <end position="499"/>
    </location>
</feature>
<feature type="transmembrane region" description="Helical" evidence="2">
    <location>
        <begin position="658"/>
        <end position="679"/>
    </location>
</feature>
<dbReference type="Gene3D" id="2.130.10.10">
    <property type="entry name" value="YVTN repeat-like/Quinoprotein amine dehydrogenase"/>
    <property type="match status" value="1"/>
</dbReference>
<feature type="transmembrane region" description="Helical" evidence="2">
    <location>
        <begin position="754"/>
        <end position="772"/>
    </location>
</feature>
<feature type="transmembrane region" description="Helical" evidence="2">
    <location>
        <begin position="936"/>
        <end position="956"/>
    </location>
</feature>
<dbReference type="InterPro" id="IPR015943">
    <property type="entry name" value="WD40/YVTN_repeat-like_dom_sf"/>
</dbReference>
<dbReference type="SUPFAM" id="SSF110296">
    <property type="entry name" value="Oligoxyloglucan reducing end-specific cellobiohydrolase"/>
    <property type="match status" value="1"/>
</dbReference>
<evidence type="ECO:0000313" key="3">
    <source>
        <dbReference type="EMBL" id="KAK3241516.1"/>
    </source>
</evidence>
<organism evidence="3 4">
    <name type="scientific">Cymbomonas tetramitiformis</name>
    <dbReference type="NCBI Taxonomy" id="36881"/>
    <lineage>
        <taxon>Eukaryota</taxon>
        <taxon>Viridiplantae</taxon>
        <taxon>Chlorophyta</taxon>
        <taxon>Pyramimonadophyceae</taxon>
        <taxon>Pyramimonadales</taxon>
        <taxon>Pyramimonadaceae</taxon>
        <taxon>Cymbomonas</taxon>
    </lineage>
</organism>
<keyword evidence="4" id="KW-1185">Reference proteome</keyword>
<dbReference type="GO" id="GO:0005681">
    <property type="term" value="C:spliceosomal complex"/>
    <property type="evidence" value="ECO:0007669"/>
    <property type="project" value="TreeGrafter"/>
</dbReference>
<dbReference type="EMBL" id="LGRX02033382">
    <property type="protein sequence ID" value="KAK3241516.1"/>
    <property type="molecule type" value="Genomic_DNA"/>
</dbReference>
<feature type="transmembrane region" description="Helical" evidence="2">
    <location>
        <begin position="720"/>
        <end position="742"/>
    </location>
</feature>
<reference evidence="3 4" key="1">
    <citation type="journal article" date="2015" name="Genome Biol. Evol.">
        <title>Comparative Genomics of a Bacterivorous Green Alga Reveals Evolutionary Causalities and Consequences of Phago-Mixotrophic Mode of Nutrition.</title>
        <authorList>
            <person name="Burns J.A."/>
            <person name="Paasch A."/>
            <person name="Narechania A."/>
            <person name="Kim E."/>
        </authorList>
    </citation>
    <scope>NUCLEOTIDE SEQUENCE [LARGE SCALE GENOMIC DNA]</scope>
    <source>
        <strain evidence="3 4">PLY_AMNH</strain>
    </source>
</reference>
<gene>
    <name evidence="3" type="ORF">CYMTET_48729</name>
</gene>
<protein>
    <recommendedName>
        <fullName evidence="5">Photosynthesis system II assembly factor Ycf48/Hcf136-like domain-containing protein</fullName>
    </recommendedName>
</protein>
<proteinExistence type="predicted"/>
<evidence type="ECO:0000256" key="2">
    <source>
        <dbReference type="SAM" id="Phobius"/>
    </source>
</evidence>